<evidence type="ECO:0000313" key="13">
    <source>
        <dbReference type="Proteomes" id="UP000193427"/>
    </source>
</evidence>
<dbReference type="InterPro" id="IPR023614">
    <property type="entry name" value="Porin_dom_sf"/>
</dbReference>
<evidence type="ECO:0000256" key="10">
    <source>
        <dbReference type="ARBA" id="ARBA00023237"/>
    </source>
</evidence>
<evidence type="ECO:0000256" key="5">
    <source>
        <dbReference type="ARBA" id="ARBA00022692"/>
    </source>
</evidence>
<evidence type="ECO:0000256" key="7">
    <source>
        <dbReference type="ARBA" id="ARBA00023065"/>
    </source>
</evidence>
<dbReference type="InterPro" id="IPR050298">
    <property type="entry name" value="Gram-neg_bact_OMP"/>
</dbReference>
<comment type="subunit">
    <text evidence="2">Homotrimer.</text>
</comment>
<keyword evidence="8" id="KW-0626">Porin</keyword>
<keyword evidence="10" id="KW-0998">Cell outer membrane</keyword>
<reference evidence="12 13" key="1">
    <citation type="submission" date="2016-04" db="EMBL/GenBank/DDBJ databases">
        <title>Complete genome sequence of natural rubber-degrading, novel Gram-negative bacterium, Rhizobacter gummiphilus strain NS21.</title>
        <authorList>
            <person name="Tabata M."/>
            <person name="Kasai D."/>
            <person name="Fukuda M."/>
        </authorList>
    </citation>
    <scope>NUCLEOTIDE SEQUENCE [LARGE SCALE GENOMIC DNA]</scope>
    <source>
        <strain evidence="12 13">NS21</strain>
    </source>
</reference>
<evidence type="ECO:0000256" key="4">
    <source>
        <dbReference type="ARBA" id="ARBA00022452"/>
    </source>
</evidence>
<evidence type="ECO:0000256" key="6">
    <source>
        <dbReference type="ARBA" id="ARBA00022729"/>
    </source>
</evidence>
<keyword evidence="4" id="KW-1134">Transmembrane beta strand</keyword>
<accession>A0A1W6L539</accession>
<dbReference type="Pfam" id="PF13609">
    <property type="entry name" value="Porin_4"/>
    <property type="match status" value="1"/>
</dbReference>
<proteinExistence type="predicted"/>
<dbReference type="GO" id="GO:0046930">
    <property type="term" value="C:pore complex"/>
    <property type="evidence" value="ECO:0007669"/>
    <property type="project" value="UniProtKB-KW"/>
</dbReference>
<dbReference type="GO" id="GO:0009279">
    <property type="term" value="C:cell outer membrane"/>
    <property type="evidence" value="ECO:0007669"/>
    <property type="project" value="UniProtKB-SubCell"/>
</dbReference>
<keyword evidence="5" id="KW-0812">Transmembrane</keyword>
<gene>
    <name evidence="12" type="ORF">A4W93_05680</name>
</gene>
<dbReference type="KEGG" id="rgu:A4W93_05680"/>
<evidence type="ECO:0000256" key="8">
    <source>
        <dbReference type="ARBA" id="ARBA00023114"/>
    </source>
</evidence>
<evidence type="ECO:0000256" key="1">
    <source>
        <dbReference type="ARBA" id="ARBA00004571"/>
    </source>
</evidence>
<dbReference type="InterPro" id="IPR002299">
    <property type="entry name" value="Porin_Neis"/>
</dbReference>
<protein>
    <recommendedName>
        <fullName evidence="11">Porin domain-containing protein</fullName>
    </recommendedName>
</protein>
<evidence type="ECO:0000259" key="11">
    <source>
        <dbReference type="Pfam" id="PF13609"/>
    </source>
</evidence>
<evidence type="ECO:0000256" key="9">
    <source>
        <dbReference type="ARBA" id="ARBA00023136"/>
    </source>
</evidence>
<feature type="domain" description="Porin" evidence="11">
    <location>
        <begin position="2"/>
        <end position="305"/>
    </location>
</feature>
<dbReference type="AlphaFoldDB" id="A0A1W6L539"/>
<name>A0A1W6L539_9BURK</name>
<organism evidence="12 13">
    <name type="scientific">Piscinibacter gummiphilus</name>
    <dbReference type="NCBI Taxonomy" id="946333"/>
    <lineage>
        <taxon>Bacteria</taxon>
        <taxon>Pseudomonadati</taxon>
        <taxon>Pseudomonadota</taxon>
        <taxon>Betaproteobacteria</taxon>
        <taxon>Burkholderiales</taxon>
        <taxon>Sphaerotilaceae</taxon>
        <taxon>Piscinibacter</taxon>
    </lineage>
</organism>
<dbReference type="PRINTS" id="PR00184">
    <property type="entry name" value="NEISSPPORIN"/>
</dbReference>
<dbReference type="Gene3D" id="2.40.160.10">
    <property type="entry name" value="Porin"/>
    <property type="match status" value="1"/>
</dbReference>
<dbReference type="Proteomes" id="UP000193427">
    <property type="component" value="Chromosome"/>
</dbReference>
<dbReference type="CDD" id="cd00342">
    <property type="entry name" value="gram_neg_porins"/>
    <property type="match status" value="1"/>
</dbReference>
<dbReference type="GO" id="GO:0006811">
    <property type="term" value="P:monoatomic ion transport"/>
    <property type="evidence" value="ECO:0007669"/>
    <property type="project" value="UniProtKB-KW"/>
</dbReference>
<keyword evidence="13" id="KW-1185">Reference proteome</keyword>
<keyword evidence="9" id="KW-0472">Membrane</keyword>
<evidence type="ECO:0000256" key="3">
    <source>
        <dbReference type="ARBA" id="ARBA00022448"/>
    </source>
</evidence>
<evidence type="ECO:0000256" key="2">
    <source>
        <dbReference type="ARBA" id="ARBA00011233"/>
    </source>
</evidence>
<dbReference type="PANTHER" id="PTHR34501:SF9">
    <property type="entry name" value="MAJOR OUTER MEMBRANE PROTEIN P.IA"/>
    <property type="match status" value="1"/>
</dbReference>
<evidence type="ECO:0000313" key="12">
    <source>
        <dbReference type="EMBL" id="ARN19441.1"/>
    </source>
</evidence>
<dbReference type="InterPro" id="IPR033900">
    <property type="entry name" value="Gram_neg_porin_domain"/>
</dbReference>
<dbReference type="PANTHER" id="PTHR34501">
    <property type="entry name" value="PROTEIN YDDL-RELATED"/>
    <property type="match status" value="1"/>
</dbReference>
<keyword evidence="7" id="KW-0406">Ion transport</keyword>
<dbReference type="EMBL" id="CP015118">
    <property type="protein sequence ID" value="ARN19441.1"/>
    <property type="molecule type" value="Genomic_DNA"/>
</dbReference>
<comment type="subcellular location">
    <subcellularLocation>
        <location evidence="1">Cell outer membrane</location>
        <topology evidence="1">Multi-pass membrane protein</topology>
    </subcellularLocation>
</comment>
<sequence>MVLGAFAGTASAQSSVTIFGKIDQALGKRIGSKDKQVVDTAGSRIAFRGYEDLGGGLGALFAIEHRFTPDTGTIGPGVQPSAASSTKFWEGFSFVGLRTQFGAITLGRQYTSSFLTVQNNVDPFAGETVAALRDIGMGLQTSLTSTPIAVNPGTIRVSDSIKYALVAGGFSFSADYAEAPAGQPDRPYSVAGAYTGGPFWAGIAYQNPGNADDNLLNLGARYTFGTVTLSAGYSDGDTQRLSAAIGPQKVKAWLVGANIAVGVGDIKVGYADLKVGSIKANERFGLGYHYNLSKRTKLYIDYAHDGKGFHGAFSAPALANNPAISSDLRNEKDGYDIGIQHNF</sequence>
<keyword evidence="3" id="KW-0813">Transport</keyword>
<dbReference type="GO" id="GO:0015288">
    <property type="term" value="F:porin activity"/>
    <property type="evidence" value="ECO:0007669"/>
    <property type="project" value="UniProtKB-KW"/>
</dbReference>
<dbReference type="STRING" id="946333.A4W93_05680"/>
<dbReference type="SUPFAM" id="SSF56935">
    <property type="entry name" value="Porins"/>
    <property type="match status" value="1"/>
</dbReference>
<keyword evidence="6" id="KW-0732">Signal</keyword>